<evidence type="ECO:0000259" key="2">
    <source>
        <dbReference type="Pfam" id="PF00266"/>
    </source>
</evidence>
<protein>
    <submittedName>
        <fullName evidence="3">Aminotransferase class V-fold PLP-dependent enzyme</fullName>
    </submittedName>
</protein>
<gene>
    <name evidence="3" type="ORF">GXP67_02430</name>
</gene>
<dbReference type="PANTHER" id="PTHR43092:SF6">
    <property type="entry name" value="BLR1280 PROTEIN"/>
    <property type="match status" value="1"/>
</dbReference>
<feature type="domain" description="Aminotransferase class V" evidence="2">
    <location>
        <begin position="59"/>
        <end position="385"/>
    </location>
</feature>
<evidence type="ECO:0000313" key="4">
    <source>
        <dbReference type="Proteomes" id="UP000480178"/>
    </source>
</evidence>
<dbReference type="Gene3D" id="3.40.640.10">
    <property type="entry name" value="Type I PLP-dependent aspartate aminotransferase-like (Major domain)"/>
    <property type="match status" value="1"/>
</dbReference>
<dbReference type="SUPFAM" id="SSF53383">
    <property type="entry name" value="PLP-dependent transferases"/>
    <property type="match status" value="1"/>
</dbReference>
<keyword evidence="3" id="KW-0032">Aminotransferase</keyword>
<proteinExistence type="predicted"/>
<dbReference type="InterPro" id="IPR015421">
    <property type="entry name" value="PyrdxlP-dep_Trfase_major"/>
</dbReference>
<dbReference type="Gene3D" id="3.90.1150.10">
    <property type="entry name" value="Aspartate Aminotransferase, domain 1"/>
    <property type="match status" value="1"/>
</dbReference>
<dbReference type="PANTHER" id="PTHR43092">
    <property type="entry name" value="L-CYSTEINE DESULFHYDRASE"/>
    <property type="match status" value="1"/>
</dbReference>
<evidence type="ECO:0000313" key="3">
    <source>
        <dbReference type="EMBL" id="QHT65598.1"/>
    </source>
</evidence>
<keyword evidence="1" id="KW-0663">Pyridoxal phosphate</keyword>
<keyword evidence="4" id="KW-1185">Reference proteome</keyword>
<dbReference type="Pfam" id="PF00266">
    <property type="entry name" value="Aminotran_5"/>
    <property type="match status" value="1"/>
</dbReference>
<dbReference type="GO" id="GO:0008483">
    <property type="term" value="F:transaminase activity"/>
    <property type="evidence" value="ECO:0007669"/>
    <property type="project" value="UniProtKB-KW"/>
</dbReference>
<name>A0A6C0GCJ3_9BACT</name>
<dbReference type="KEGG" id="rhoz:GXP67_02430"/>
<reference evidence="3 4" key="1">
    <citation type="submission" date="2020-01" db="EMBL/GenBank/DDBJ databases">
        <authorList>
            <person name="Kim M.K."/>
        </authorList>
    </citation>
    <scope>NUCLEOTIDE SEQUENCE [LARGE SCALE GENOMIC DNA]</scope>
    <source>
        <strain evidence="3 4">172606-1</strain>
    </source>
</reference>
<sequence>MNSWISSWQQFLLEHPPLQIKYPSEPLQIPKVSSDELASNELFWQEVKNRYPQPDRYINLNSGAVSSSPHIVEKAFTGYYTLANRIPSYYIFRYMEQGRELIRQGLAGLINSSPEEVTILRNTTEALNNLIFGIQLEAGDEVVACKQDYSKAISSWKQRELRDHIKTKWISLDGPAETDEEIIAKFVGAFTEKTKVLHLTHVINWNGQILPVKKLIQEAKKRNIAVLLDAAHSFGLLETDVKALGCDYFVTALHKWLSGPIPSALMYIQKDKIHDVWPLASSTTPASDNIRKFEELSIQLMPAIIALGFAIEFYLQLGRNNKEQRLRYLRNYWVSQLQELNSFHFHTPIQAEERCCVIVNIALNGWEPVALDKHLLEQYNIHVTAVTWENMQGIRVTPNVYTTLEELQLMVHALQQTSRERS</sequence>
<accession>A0A6C0GCJ3</accession>
<keyword evidence="3" id="KW-0808">Transferase</keyword>
<dbReference type="AlphaFoldDB" id="A0A6C0GCJ3"/>
<dbReference type="Proteomes" id="UP000480178">
    <property type="component" value="Chromosome"/>
</dbReference>
<organism evidence="3 4">
    <name type="scientific">Rhodocytophaga rosea</name>
    <dbReference type="NCBI Taxonomy" id="2704465"/>
    <lineage>
        <taxon>Bacteria</taxon>
        <taxon>Pseudomonadati</taxon>
        <taxon>Bacteroidota</taxon>
        <taxon>Cytophagia</taxon>
        <taxon>Cytophagales</taxon>
        <taxon>Rhodocytophagaceae</taxon>
        <taxon>Rhodocytophaga</taxon>
    </lineage>
</organism>
<dbReference type="InterPro" id="IPR015422">
    <property type="entry name" value="PyrdxlP-dep_Trfase_small"/>
</dbReference>
<dbReference type="InterPro" id="IPR000192">
    <property type="entry name" value="Aminotrans_V_dom"/>
</dbReference>
<dbReference type="InterPro" id="IPR015424">
    <property type="entry name" value="PyrdxlP-dep_Trfase"/>
</dbReference>
<dbReference type="EMBL" id="CP048222">
    <property type="protein sequence ID" value="QHT65598.1"/>
    <property type="molecule type" value="Genomic_DNA"/>
</dbReference>
<dbReference type="RefSeq" id="WP_162441680.1">
    <property type="nucleotide sequence ID" value="NZ_CP048222.1"/>
</dbReference>
<evidence type="ECO:0000256" key="1">
    <source>
        <dbReference type="ARBA" id="ARBA00022898"/>
    </source>
</evidence>